<accession>S0EX50</accession>
<keyword evidence="2" id="KW-0732">Signal</keyword>
<keyword evidence="4" id="KW-1185">Reference proteome</keyword>
<dbReference type="PATRIC" id="fig|1303518.3.peg.1065"/>
<dbReference type="CDD" id="cd05483">
    <property type="entry name" value="retropepsin_like_bacteria"/>
    <property type="match status" value="1"/>
</dbReference>
<dbReference type="PROSITE" id="PS50005">
    <property type="entry name" value="TPR"/>
    <property type="match status" value="1"/>
</dbReference>
<evidence type="ECO:0000313" key="3">
    <source>
        <dbReference type="EMBL" id="CCW34871.1"/>
    </source>
</evidence>
<dbReference type="eggNOG" id="COG0457">
    <property type="taxonomic scope" value="Bacteria"/>
</dbReference>
<name>S0EX50_CHTCT</name>
<protein>
    <submittedName>
        <fullName evidence="3">Tetratricopeptide repeat./Aspartyl protease</fullName>
    </submittedName>
</protein>
<feature type="signal peptide" evidence="2">
    <location>
        <begin position="1"/>
        <end position="25"/>
    </location>
</feature>
<dbReference type="SUPFAM" id="SSF50630">
    <property type="entry name" value="Acid proteases"/>
    <property type="match status" value="1"/>
</dbReference>
<keyword evidence="3" id="KW-0378">Hydrolase</keyword>
<dbReference type="InterPro" id="IPR034122">
    <property type="entry name" value="Retropepsin-like_bacterial"/>
</dbReference>
<dbReference type="STRING" id="454171.CP488_00107"/>
<dbReference type="GO" id="GO:0006508">
    <property type="term" value="P:proteolysis"/>
    <property type="evidence" value="ECO:0007669"/>
    <property type="project" value="UniProtKB-KW"/>
</dbReference>
<dbReference type="KEGG" id="ccz:CCALI_01049"/>
<reference evidence="4" key="1">
    <citation type="submission" date="2013-03" db="EMBL/GenBank/DDBJ databases">
        <title>Genome sequence of Chthonomonas calidirosea, the first sequenced genome from the Armatimonadetes phylum (formally candidate division OP10).</title>
        <authorList>
            <person name="Lee K.C.Y."/>
            <person name="Morgan X.C."/>
            <person name="Dunfield P.F."/>
            <person name="Tamas I."/>
            <person name="Houghton K.M."/>
            <person name="Vyssotski M."/>
            <person name="Ryan J.L.J."/>
            <person name="Lagutin K."/>
            <person name="McDonald I.R."/>
            <person name="Stott M.B."/>
        </authorList>
    </citation>
    <scope>NUCLEOTIDE SEQUENCE [LARGE SCALE GENOMIC DNA]</scope>
    <source>
        <strain evidence="4">DSM 23976 / ICMP 18418 / T49</strain>
    </source>
</reference>
<dbReference type="HOGENOM" id="CLU_500312_0_0_0"/>
<dbReference type="InterPro" id="IPR011990">
    <property type="entry name" value="TPR-like_helical_dom_sf"/>
</dbReference>
<dbReference type="EMBL" id="HF951689">
    <property type="protein sequence ID" value="CCW34871.1"/>
    <property type="molecule type" value="Genomic_DNA"/>
</dbReference>
<dbReference type="InterPro" id="IPR021109">
    <property type="entry name" value="Peptidase_aspartic_dom_sf"/>
</dbReference>
<dbReference type="Gene3D" id="2.40.70.10">
    <property type="entry name" value="Acid Proteases"/>
    <property type="match status" value="1"/>
</dbReference>
<evidence type="ECO:0000256" key="2">
    <source>
        <dbReference type="SAM" id="SignalP"/>
    </source>
</evidence>
<dbReference type="OrthoDB" id="3449821at2"/>
<feature type="chain" id="PRO_5004486387" evidence="2">
    <location>
        <begin position="26"/>
        <end position="526"/>
    </location>
</feature>
<keyword evidence="1" id="KW-0802">TPR repeat</keyword>
<dbReference type="SUPFAM" id="SSF48452">
    <property type="entry name" value="TPR-like"/>
    <property type="match status" value="1"/>
</dbReference>
<dbReference type="Gene3D" id="1.25.40.10">
    <property type="entry name" value="Tetratricopeptide repeat domain"/>
    <property type="match status" value="1"/>
</dbReference>
<proteinExistence type="predicted"/>
<organism evidence="3 4">
    <name type="scientific">Chthonomonas calidirosea (strain DSM 23976 / ICMP 18418 / T49)</name>
    <dbReference type="NCBI Taxonomy" id="1303518"/>
    <lineage>
        <taxon>Bacteria</taxon>
        <taxon>Bacillati</taxon>
        <taxon>Armatimonadota</taxon>
        <taxon>Chthonomonadia</taxon>
        <taxon>Chthonomonadales</taxon>
        <taxon>Chthonomonadaceae</taxon>
        <taxon>Chthonomonas</taxon>
    </lineage>
</organism>
<dbReference type="Pfam" id="PF13650">
    <property type="entry name" value="Asp_protease_2"/>
    <property type="match status" value="1"/>
</dbReference>
<dbReference type="InterPro" id="IPR019734">
    <property type="entry name" value="TPR_rpt"/>
</dbReference>
<dbReference type="Pfam" id="PF13432">
    <property type="entry name" value="TPR_16"/>
    <property type="match status" value="1"/>
</dbReference>
<dbReference type="AlphaFoldDB" id="S0EX50"/>
<dbReference type="Proteomes" id="UP000014227">
    <property type="component" value="Chromosome I"/>
</dbReference>
<evidence type="ECO:0000256" key="1">
    <source>
        <dbReference type="PROSITE-ProRule" id="PRU00339"/>
    </source>
</evidence>
<dbReference type="RefSeq" id="WP_016482420.1">
    <property type="nucleotide sequence ID" value="NC_021487.1"/>
</dbReference>
<sequence length="526" mass="58088">MATGTKWVLLAITAFALLVPQGGSAETADDLFRDGKFLEAAQAYRIQLRHTPNDIAARLGLVRTLLRLDGVHWQEAIQEAATAVRLAPKDADAHGLYALALWRGGRVEEARAETERSLQCDPKNYYGLVAQGKLYLWDNEDEKATEVLQKAIELYPQRDTAYAYWLMALPGENYDQALLQKYLKAYLNLHPMGHPHNEIVHWLVHTRMKETQTAKPTMDWIGVSKDRVKAAEDGSGPPITYTVPVEWQDGLMVLPVKINGQSFKLLFDTGASNVIALTRSAIVRLGLRSEGQTVARGVRGEEETNVYRAHSVQLGPQELQDYDIASVGDNSVPEDGIFGGANLKHCVVTISFQENTCTIVEGKNATAPPPLAGDIITSVPFHLFQGYIFLPVLLGDRTRVEWAMLDTGAAPLGILSLLTARELARKENVDSYREVDLPLPLGVGSKNGTFRALLFAFSIDLTLAHPQGSPFLMELNPILGASIMEDLSQDFDFQLSALVGMPFLAHARRVTIDYPHQILTLELANQ</sequence>
<feature type="repeat" description="TPR" evidence="1">
    <location>
        <begin position="125"/>
        <end position="158"/>
    </location>
</feature>
<dbReference type="InParanoid" id="S0EX50"/>
<dbReference type="GO" id="GO:0008233">
    <property type="term" value="F:peptidase activity"/>
    <property type="evidence" value="ECO:0007669"/>
    <property type="project" value="UniProtKB-KW"/>
</dbReference>
<dbReference type="eggNOG" id="COG3577">
    <property type="taxonomic scope" value="Bacteria"/>
</dbReference>
<gene>
    <name evidence="3" type="ORF">CCALI_01049</name>
</gene>
<evidence type="ECO:0000313" key="4">
    <source>
        <dbReference type="Proteomes" id="UP000014227"/>
    </source>
</evidence>
<keyword evidence="3" id="KW-0645">Protease</keyword>